<dbReference type="Pfam" id="PF24996">
    <property type="entry name" value="NANM"/>
    <property type="match status" value="2"/>
</dbReference>
<gene>
    <name evidence="4" type="ORF">H9777_01060</name>
</gene>
<evidence type="ECO:0000256" key="3">
    <source>
        <dbReference type="SAM" id="SignalP"/>
    </source>
</evidence>
<dbReference type="Gene3D" id="2.120.10.80">
    <property type="entry name" value="Kelch-type beta propeller"/>
    <property type="match status" value="2"/>
</dbReference>
<dbReference type="InterPro" id="IPR056734">
    <property type="entry name" value="NANM"/>
</dbReference>
<evidence type="ECO:0000256" key="2">
    <source>
        <dbReference type="ARBA" id="ARBA00022737"/>
    </source>
</evidence>
<organism evidence="4 5">
    <name type="scientific">Candidatus Phocaeicola faecigallinarum</name>
    <dbReference type="NCBI Taxonomy" id="2838732"/>
    <lineage>
        <taxon>Bacteria</taxon>
        <taxon>Pseudomonadati</taxon>
        <taxon>Bacteroidota</taxon>
        <taxon>Bacteroidia</taxon>
        <taxon>Bacteroidales</taxon>
        <taxon>Bacteroidaceae</taxon>
        <taxon>Phocaeicola</taxon>
    </lineage>
</organism>
<evidence type="ECO:0000313" key="5">
    <source>
        <dbReference type="Proteomes" id="UP000783796"/>
    </source>
</evidence>
<accession>A0A948T9Y5</accession>
<name>A0A948T9Y5_9BACT</name>
<keyword evidence="3" id="KW-0732">Signal</keyword>
<dbReference type="SUPFAM" id="SSF117281">
    <property type="entry name" value="Kelch motif"/>
    <property type="match status" value="1"/>
</dbReference>
<dbReference type="Proteomes" id="UP000783796">
    <property type="component" value="Unassembled WGS sequence"/>
</dbReference>
<dbReference type="PANTHER" id="PTHR46228:SF2">
    <property type="entry name" value="KELCH REPEAT PROTEIN (AFU_ORTHOLOGUE AFUA_4G14350)"/>
    <property type="match status" value="1"/>
</dbReference>
<dbReference type="InterPro" id="IPR019937">
    <property type="entry name" value="Cycl-permuted_mutarotase"/>
</dbReference>
<feature type="signal peptide" evidence="3">
    <location>
        <begin position="1"/>
        <end position="19"/>
    </location>
</feature>
<reference evidence="4" key="1">
    <citation type="journal article" date="2021" name="PeerJ">
        <title>Extensive microbial diversity within the chicken gut microbiome revealed by metagenomics and culture.</title>
        <authorList>
            <person name="Gilroy R."/>
            <person name="Ravi A."/>
            <person name="Getino M."/>
            <person name="Pursley I."/>
            <person name="Horton D.L."/>
            <person name="Alikhan N.F."/>
            <person name="Baker D."/>
            <person name="Gharbi K."/>
            <person name="Hall N."/>
            <person name="Watson M."/>
            <person name="Adriaenssens E.M."/>
            <person name="Foster-Nyarko E."/>
            <person name="Jarju S."/>
            <person name="Secka A."/>
            <person name="Antonio M."/>
            <person name="Oren A."/>
            <person name="Chaudhuri R.R."/>
            <person name="La Ragione R."/>
            <person name="Hildebrand F."/>
            <person name="Pallen M.J."/>
        </authorList>
    </citation>
    <scope>NUCLEOTIDE SEQUENCE</scope>
    <source>
        <strain evidence="4">G4-2901</strain>
    </source>
</reference>
<sequence length="377" mass="41613">MKKNASLILIFLCSIYTFSEETECTANCYQCTSDSCNLYSHFDTFPNHPIPLGVSAPFAGIINDWMIVAGGCNFPDVPAAKGGKKVYYSEIYAINMKEKSKGWKLLGQLPQNMAYGATVLIGDDMCLIGGENENGKLNSSYKVSLDCENCKVDIETLPSLPECMTNLSGTAIGNDIYITGGITGTDRNSLYRISALSSGKWEKLTSYPGNKRVQSILLSNGKNELYLIGGFQSPSKKKEAVLSDDILCYNVDKRSWKRLIDLPLDENGEKRCLVGGSGIVHNDMLILTGGVNYTIFKNAINGKAPEGYLEKPVEWYKFNDDVLFFNLKERTWNVVKEVDGAAKAGGVLLMYEDCLYMICGETKPGIRTNKIITIPLF</sequence>
<keyword evidence="1" id="KW-0880">Kelch repeat</keyword>
<reference evidence="4" key="2">
    <citation type="submission" date="2021-04" db="EMBL/GenBank/DDBJ databases">
        <authorList>
            <person name="Gilroy R."/>
        </authorList>
    </citation>
    <scope>NUCLEOTIDE SEQUENCE</scope>
    <source>
        <strain evidence="4">G4-2901</strain>
    </source>
</reference>
<keyword evidence="2" id="KW-0677">Repeat</keyword>
<proteinExistence type="predicted"/>
<dbReference type="InterPro" id="IPR015915">
    <property type="entry name" value="Kelch-typ_b-propeller"/>
</dbReference>
<dbReference type="NCBIfam" id="TIGR03548">
    <property type="entry name" value="mutarot_permut"/>
    <property type="match status" value="1"/>
</dbReference>
<dbReference type="AlphaFoldDB" id="A0A948T9Y5"/>
<dbReference type="PANTHER" id="PTHR46228">
    <property type="entry name" value="KELCH DOMAIN-CONTAINING PROTEIN"/>
    <property type="match status" value="1"/>
</dbReference>
<evidence type="ECO:0000313" key="4">
    <source>
        <dbReference type="EMBL" id="MBU3836921.1"/>
    </source>
</evidence>
<protein>
    <submittedName>
        <fullName evidence="4">Cyclically-permuted mutarotase family protein</fullName>
    </submittedName>
</protein>
<evidence type="ECO:0000256" key="1">
    <source>
        <dbReference type="ARBA" id="ARBA00022441"/>
    </source>
</evidence>
<comment type="caution">
    <text evidence="4">The sequence shown here is derived from an EMBL/GenBank/DDBJ whole genome shotgun (WGS) entry which is preliminary data.</text>
</comment>
<feature type="chain" id="PRO_5036981441" evidence="3">
    <location>
        <begin position="20"/>
        <end position="377"/>
    </location>
</feature>
<dbReference type="EMBL" id="JAHLFW010000008">
    <property type="protein sequence ID" value="MBU3836921.1"/>
    <property type="molecule type" value="Genomic_DNA"/>
</dbReference>